<keyword evidence="2 4" id="KW-0238">DNA-binding</keyword>
<keyword evidence="8" id="KW-1185">Reference proteome</keyword>
<evidence type="ECO:0000313" key="8">
    <source>
        <dbReference type="Proteomes" id="UP000664167"/>
    </source>
</evidence>
<evidence type="ECO:0000259" key="6">
    <source>
        <dbReference type="PROSITE" id="PS50977"/>
    </source>
</evidence>
<reference evidence="7" key="1">
    <citation type="submission" date="2021-03" db="EMBL/GenBank/DDBJ databases">
        <title>Streptomyces poriferae sp. nov., a novel marine sponge-derived Actinobacteria species with anti-MRSA activity.</title>
        <authorList>
            <person name="Sandoval-Powers M."/>
            <person name="Kralova S."/>
            <person name="Nguyen G.-S."/>
            <person name="Fawwal D."/>
            <person name="Degnes K."/>
            <person name="Klinkenberg G."/>
            <person name="Sletta H."/>
            <person name="Wentzel A."/>
            <person name="Liles M.R."/>
        </authorList>
    </citation>
    <scope>NUCLEOTIDE SEQUENCE</scope>
    <source>
        <strain evidence="7">DSM 41794</strain>
    </source>
</reference>
<gene>
    <name evidence="7" type="ORF">J0695_03355</name>
</gene>
<feature type="domain" description="HTH tetR-type" evidence="6">
    <location>
        <begin position="19"/>
        <end position="79"/>
    </location>
</feature>
<evidence type="ECO:0000256" key="5">
    <source>
        <dbReference type="SAM" id="MobiDB-lite"/>
    </source>
</evidence>
<evidence type="ECO:0000256" key="2">
    <source>
        <dbReference type="ARBA" id="ARBA00023125"/>
    </source>
</evidence>
<dbReference type="InterPro" id="IPR050109">
    <property type="entry name" value="HTH-type_TetR-like_transc_reg"/>
</dbReference>
<dbReference type="PROSITE" id="PS50977">
    <property type="entry name" value="HTH_TETR_2"/>
    <property type="match status" value="1"/>
</dbReference>
<evidence type="ECO:0000256" key="1">
    <source>
        <dbReference type="ARBA" id="ARBA00023015"/>
    </source>
</evidence>
<dbReference type="SUPFAM" id="SSF46689">
    <property type="entry name" value="Homeodomain-like"/>
    <property type="match status" value="1"/>
</dbReference>
<keyword evidence="3" id="KW-0804">Transcription</keyword>
<dbReference type="Gene3D" id="1.10.357.10">
    <property type="entry name" value="Tetracycline Repressor, domain 2"/>
    <property type="match status" value="1"/>
</dbReference>
<dbReference type="InterPro" id="IPR009057">
    <property type="entry name" value="Homeodomain-like_sf"/>
</dbReference>
<dbReference type="InterPro" id="IPR001647">
    <property type="entry name" value="HTH_TetR"/>
</dbReference>
<dbReference type="GO" id="GO:0000976">
    <property type="term" value="F:transcription cis-regulatory region binding"/>
    <property type="evidence" value="ECO:0007669"/>
    <property type="project" value="TreeGrafter"/>
</dbReference>
<protein>
    <submittedName>
        <fullName evidence="7">TetR/AcrR family transcriptional regulator</fullName>
    </submittedName>
</protein>
<feature type="DNA-binding region" description="H-T-H motif" evidence="4">
    <location>
        <begin position="42"/>
        <end position="61"/>
    </location>
</feature>
<dbReference type="GO" id="GO:0003700">
    <property type="term" value="F:DNA-binding transcription factor activity"/>
    <property type="evidence" value="ECO:0007669"/>
    <property type="project" value="TreeGrafter"/>
</dbReference>
<dbReference type="Gene3D" id="1.10.10.60">
    <property type="entry name" value="Homeodomain-like"/>
    <property type="match status" value="1"/>
</dbReference>
<dbReference type="PANTHER" id="PTHR30055:SF234">
    <property type="entry name" value="HTH-TYPE TRANSCRIPTIONAL REGULATOR BETI"/>
    <property type="match status" value="1"/>
</dbReference>
<dbReference type="EMBL" id="JAFLRJ010000026">
    <property type="protein sequence ID" value="MBO0510853.1"/>
    <property type="molecule type" value="Genomic_DNA"/>
</dbReference>
<organism evidence="7 8">
    <name type="scientific">Streptomyces beijiangensis</name>
    <dbReference type="NCBI Taxonomy" id="163361"/>
    <lineage>
        <taxon>Bacteria</taxon>
        <taxon>Bacillati</taxon>
        <taxon>Actinomycetota</taxon>
        <taxon>Actinomycetes</taxon>
        <taxon>Kitasatosporales</taxon>
        <taxon>Streptomycetaceae</taxon>
        <taxon>Streptomyces</taxon>
    </lineage>
</organism>
<sequence length="229" mass="25103">MTDGQADAPPLGRRERKKQEMRAHISGVATLMFMARGFDAVTVAEIAEAADVSAMTVFNYFPRKENLYLDRGPEIVAVLTDAVRDRAEDEPPLASLRRRTLQLIDDRHPLSGVVDSMGLFLQVVIDSPALSARWREMSEEAIAALAEVLAAAAGRTPYDPEVRYVAASVQTIRDTLTREAARRTASGERADAIHPGIRALADRLFDVLERGTGPDWGTAVRPHKDIASL</sequence>
<evidence type="ECO:0000256" key="3">
    <source>
        <dbReference type="ARBA" id="ARBA00023163"/>
    </source>
</evidence>
<evidence type="ECO:0000313" key="7">
    <source>
        <dbReference type="EMBL" id="MBO0510853.1"/>
    </source>
</evidence>
<dbReference type="Pfam" id="PF00440">
    <property type="entry name" value="TetR_N"/>
    <property type="match status" value="1"/>
</dbReference>
<dbReference type="Proteomes" id="UP000664167">
    <property type="component" value="Unassembled WGS sequence"/>
</dbReference>
<keyword evidence="1" id="KW-0805">Transcription regulation</keyword>
<comment type="caution">
    <text evidence="7">The sequence shown here is derived from an EMBL/GenBank/DDBJ whole genome shotgun (WGS) entry which is preliminary data.</text>
</comment>
<proteinExistence type="predicted"/>
<dbReference type="AlphaFoldDB" id="A0A939F2W0"/>
<name>A0A939F2W0_9ACTN</name>
<dbReference type="PANTHER" id="PTHR30055">
    <property type="entry name" value="HTH-TYPE TRANSCRIPTIONAL REGULATOR RUTR"/>
    <property type="match status" value="1"/>
</dbReference>
<accession>A0A939F2W0</accession>
<evidence type="ECO:0000256" key="4">
    <source>
        <dbReference type="PROSITE-ProRule" id="PRU00335"/>
    </source>
</evidence>
<feature type="region of interest" description="Disordered" evidence="5">
    <location>
        <begin position="1"/>
        <end position="20"/>
    </location>
</feature>
<dbReference type="RefSeq" id="WP_206960011.1">
    <property type="nucleotide sequence ID" value="NZ_BAAAJJ010000006.1"/>
</dbReference>